<feature type="transmembrane region" description="Helical" evidence="7">
    <location>
        <begin position="376"/>
        <end position="398"/>
    </location>
</feature>
<feature type="transmembrane region" description="Helical" evidence="7">
    <location>
        <begin position="467"/>
        <end position="486"/>
    </location>
</feature>
<feature type="transmembrane region" description="Helical" evidence="7">
    <location>
        <begin position="6"/>
        <end position="22"/>
    </location>
</feature>
<evidence type="ECO:0000256" key="1">
    <source>
        <dbReference type="ARBA" id="ARBA00004127"/>
    </source>
</evidence>
<dbReference type="PRINTS" id="PR01437">
    <property type="entry name" value="NUOXDRDTASE4"/>
</dbReference>
<dbReference type="InterPro" id="IPR003918">
    <property type="entry name" value="NADH_UbQ_OxRdtase"/>
</dbReference>
<feature type="transmembrane region" description="Helical" evidence="7">
    <location>
        <begin position="418"/>
        <end position="447"/>
    </location>
</feature>
<evidence type="ECO:0000256" key="5">
    <source>
        <dbReference type="ARBA" id="ARBA00023136"/>
    </source>
</evidence>
<evidence type="ECO:0000313" key="9">
    <source>
        <dbReference type="EMBL" id="MFI6502216.1"/>
    </source>
</evidence>
<dbReference type="EC" id="1.6.5.9" evidence="9"/>
<feature type="transmembrane region" description="Helical" evidence="7">
    <location>
        <begin position="286"/>
        <end position="307"/>
    </location>
</feature>
<keyword evidence="9" id="KW-0560">Oxidoreductase</keyword>
<evidence type="ECO:0000256" key="2">
    <source>
        <dbReference type="ARBA" id="ARBA00009025"/>
    </source>
</evidence>
<gene>
    <name evidence="9" type="ORF">ACIBG2_32900</name>
</gene>
<dbReference type="PANTHER" id="PTHR43507">
    <property type="entry name" value="NADH-UBIQUINONE OXIDOREDUCTASE CHAIN 4"/>
    <property type="match status" value="1"/>
</dbReference>
<keyword evidence="4 7" id="KW-1133">Transmembrane helix</keyword>
<sequence>MSPWLPILMAVPVLGAVVVALLPKGSDKLAKQVTLLVSLAVMVLTLVMAVQFKPGGDRFQFVAEYDWIPSFGVKFGVGVDGIALVLIALSAVLVPIVVLASWNDADGVKTADGTVIAPKRSVKTYFSLLLVLETMMIGVFAATDIFLFYIFFEAMLIPMYFMIGSYGGAQRSYAAVKFLLYSLFGGLLMLVAVIGLYFAAGKGTFMFPELIGAIQDPNTQKWLFAGFFVAFAIKAPLVPVHTWLPDAAAQAPAGAAVLLVGVLDKVGTFGMLRFCLELFPEAAKTFTTPIVVLAVISIIYGAIVAIGQTDMKRLIAYTSISHFGFIVMGVFAMDQIAQSGATLYMVNHGFATGALFLVAGFLIARRGSPYISDYGGVQKVAPLLAGFFLVAGLAGLSLPGLSSFVSEFMVMIGTYSSVAFGSGALAVAAIVSAVAVILAAVYILWVVQRTLNGPTAESVKGFKDLNVREVVVLAPLVALIIAFGFYPKPLLDVINPSVEQTIQNVKVETPAIAEKGAGN</sequence>
<feature type="transmembrane region" description="Helical" evidence="7">
    <location>
        <begin position="81"/>
        <end position="102"/>
    </location>
</feature>
<keyword evidence="5 7" id="KW-0472">Membrane</keyword>
<proteinExistence type="inferred from homology"/>
<feature type="transmembrane region" description="Helical" evidence="7">
    <location>
        <begin position="314"/>
        <end position="333"/>
    </location>
</feature>
<feature type="domain" description="NADH:quinone oxidoreductase/Mrp antiporter transmembrane" evidence="8">
    <location>
        <begin position="142"/>
        <end position="417"/>
    </location>
</feature>
<evidence type="ECO:0000256" key="4">
    <source>
        <dbReference type="ARBA" id="ARBA00022989"/>
    </source>
</evidence>
<dbReference type="PANTHER" id="PTHR43507:SF1">
    <property type="entry name" value="NADH-UBIQUINONE OXIDOREDUCTASE CHAIN 4"/>
    <property type="match status" value="1"/>
</dbReference>
<feature type="transmembrane region" description="Helical" evidence="7">
    <location>
        <begin position="256"/>
        <end position="274"/>
    </location>
</feature>
<evidence type="ECO:0000256" key="6">
    <source>
        <dbReference type="RuleBase" id="RU000320"/>
    </source>
</evidence>
<organism evidence="9 10">
    <name type="scientific">Nonomuraea typhae</name>
    <dbReference type="NCBI Taxonomy" id="2603600"/>
    <lineage>
        <taxon>Bacteria</taxon>
        <taxon>Bacillati</taxon>
        <taxon>Actinomycetota</taxon>
        <taxon>Actinomycetes</taxon>
        <taxon>Streptosporangiales</taxon>
        <taxon>Streptosporangiaceae</taxon>
        <taxon>Nonomuraea</taxon>
    </lineage>
</organism>
<reference evidence="9 10" key="1">
    <citation type="submission" date="2024-10" db="EMBL/GenBank/DDBJ databases">
        <title>The Natural Products Discovery Center: Release of the First 8490 Sequenced Strains for Exploring Actinobacteria Biosynthetic Diversity.</title>
        <authorList>
            <person name="Kalkreuter E."/>
            <person name="Kautsar S.A."/>
            <person name="Yang D."/>
            <person name="Bader C.D."/>
            <person name="Teijaro C.N."/>
            <person name="Fluegel L."/>
            <person name="Davis C.M."/>
            <person name="Simpson J.R."/>
            <person name="Lauterbach L."/>
            <person name="Steele A.D."/>
            <person name="Gui C."/>
            <person name="Meng S."/>
            <person name="Li G."/>
            <person name="Viehrig K."/>
            <person name="Ye F."/>
            <person name="Su P."/>
            <person name="Kiefer A.F."/>
            <person name="Nichols A."/>
            <person name="Cepeda A.J."/>
            <person name="Yan W."/>
            <person name="Fan B."/>
            <person name="Jiang Y."/>
            <person name="Adhikari A."/>
            <person name="Zheng C.-J."/>
            <person name="Schuster L."/>
            <person name="Cowan T.M."/>
            <person name="Smanski M.J."/>
            <person name="Chevrette M.G."/>
            <person name="De Carvalho L.P.S."/>
            <person name="Shen B."/>
        </authorList>
    </citation>
    <scope>NUCLEOTIDE SEQUENCE [LARGE SCALE GENOMIC DNA]</scope>
    <source>
        <strain evidence="9 10">NPDC050545</strain>
    </source>
</reference>
<feature type="transmembrane region" description="Helical" evidence="7">
    <location>
        <begin position="222"/>
        <end position="244"/>
    </location>
</feature>
<keyword evidence="3 6" id="KW-0812">Transmembrane</keyword>
<feature type="transmembrane region" description="Helical" evidence="7">
    <location>
        <begin position="146"/>
        <end position="166"/>
    </location>
</feature>
<dbReference type="RefSeq" id="WP_397087320.1">
    <property type="nucleotide sequence ID" value="NZ_JBITGY010000009.1"/>
</dbReference>
<evidence type="ECO:0000256" key="7">
    <source>
        <dbReference type="SAM" id="Phobius"/>
    </source>
</evidence>
<dbReference type="EMBL" id="JBITGY010000009">
    <property type="protein sequence ID" value="MFI6502216.1"/>
    <property type="molecule type" value="Genomic_DNA"/>
</dbReference>
<evidence type="ECO:0000259" key="8">
    <source>
        <dbReference type="Pfam" id="PF00361"/>
    </source>
</evidence>
<accession>A0ABW7Z222</accession>
<evidence type="ECO:0000313" key="10">
    <source>
        <dbReference type="Proteomes" id="UP001612741"/>
    </source>
</evidence>
<dbReference type="NCBIfam" id="NF004500">
    <property type="entry name" value="PRK05846.1-4"/>
    <property type="match status" value="1"/>
</dbReference>
<name>A0ABW7Z222_9ACTN</name>
<comment type="caution">
    <text evidence="9">The sequence shown here is derived from an EMBL/GenBank/DDBJ whole genome shotgun (WGS) entry which is preliminary data.</text>
</comment>
<protein>
    <submittedName>
        <fullName evidence="9">NADH-quinone oxidoreductase subunit M</fullName>
        <ecNumber evidence="9">1.6.5.9</ecNumber>
    </submittedName>
</protein>
<keyword evidence="10" id="KW-1185">Reference proteome</keyword>
<dbReference type="InterPro" id="IPR001750">
    <property type="entry name" value="ND/Mrp_TM"/>
</dbReference>
<comment type="similarity">
    <text evidence="2">Belongs to the complex I subunit 4 family.</text>
</comment>
<dbReference type="GO" id="GO:0050136">
    <property type="term" value="F:NADH dehydrogenase (quinone) (non-electrogenic) activity"/>
    <property type="evidence" value="ECO:0007669"/>
    <property type="project" value="UniProtKB-EC"/>
</dbReference>
<feature type="transmembrane region" description="Helical" evidence="7">
    <location>
        <begin position="122"/>
        <end position="140"/>
    </location>
</feature>
<dbReference type="NCBIfam" id="TIGR01972">
    <property type="entry name" value="NDH_I_M"/>
    <property type="match status" value="1"/>
</dbReference>
<feature type="transmembrane region" description="Helical" evidence="7">
    <location>
        <begin position="178"/>
        <end position="200"/>
    </location>
</feature>
<feature type="transmembrane region" description="Helical" evidence="7">
    <location>
        <begin position="345"/>
        <end position="364"/>
    </location>
</feature>
<dbReference type="Pfam" id="PF00361">
    <property type="entry name" value="Proton_antipo_M"/>
    <property type="match status" value="1"/>
</dbReference>
<dbReference type="InterPro" id="IPR010227">
    <property type="entry name" value="NADH_Q_OxRdtase_chainM/4"/>
</dbReference>
<comment type="subcellular location">
    <subcellularLocation>
        <location evidence="1">Endomembrane system</location>
        <topology evidence="1">Multi-pass membrane protein</topology>
    </subcellularLocation>
    <subcellularLocation>
        <location evidence="6">Membrane</location>
        <topology evidence="6">Multi-pass membrane protein</topology>
    </subcellularLocation>
</comment>
<evidence type="ECO:0000256" key="3">
    <source>
        <dbReference type="ARBA" id="ARBA00022692"/>
    </source>
</evidence>
<feature type="transmembrane region" description="Helical" evidence="7">
    <location>
        <begin position="34"/>
        <end position="52"/>
    </location>
</feature>
<dbReference type="Proteomes" id="UP001612741">
    <property type="component" value="Unassembled WGS sequence"/>
</dbReference>